<proteinExistence type="predicted"/>
<protein>
    <submittedName>
        <fullName evidence="2">LAMI_0G09186g1_1</fullName>
    </submittedName>
</protein>
<feature type="compositionally biased region" description="Basic and acidic residues" evidence="1">
    <location>
        <begin position="20"/>
        <end position="29"/>
    </location>
</feature>
<dbReference type="Proteomes" id="UP000191024">
    <property type="component" value="Chromosome G"/>
</dbReference>
<sequence length="90" mass="10189">MALHNYVYLRHKENEPKCHSLIARDHDPKPNMNTFKRSPAAERERQAKKQADQAQSAENTAKTAQTEKPAKECCGKCTGNCSKNKSDTSW</sequence>
<feature type="region of interest" description="Disordered" evidence="1">
    <location>
        <begin position="20"/>
        <end position="90"/>
    </location>
</feature>
<dbReference type="AlphaFoldDB" id="A0A1G4KA99"/>
<organism evidence="2 3">
    <name type="scientific">Lachancea mirantina</name>
    <dbReference type="NCBI Taxonomy" id="1230905"/>
    <lineage>
        <taxon>Eukaryota</taxon>
        <taxon>Fungi</taxon>
        <taxon>Dikarya</taxon>
        <taxon>Ascomycota</taxon>
        <taxon>Saccharomycotina</taxon>
        <taxon>Saccharomycetes</taxon>
        <taxon>Saccharomycetales</taxon>
        <taxon>Saccharomycetaceae</taxon>
        <taxon>Lachancea</taxon>
    </lineage>
</organism>
<dbReference type="EMBL" id="LT598469">
    <property type="protein sequence ID" value="SCV01074.1"/>
    <property type="molecule type" value="Genomic_DNA"/>
</dbReference>
<accession>A0A1G4KA99</accession>
<name>A0A1G4KA99_9SACH</name>
<gene>
    <name evidence="2" type="ORF">LAMI_0G09186G</name>
</gene>
<evidence type="ECO:0000313" key="2">
    <source>
        <dbReference type="EMBL" id="SCV01074.1"/>
    </source>
</evidence>
<dbReference type="OrthoDB" id="4068933at2759"/>
<reference evidence="2 3" key="1">
    <citation type="submission" date="2016-03" db="EMBL/GenBank/DDBJ databases">
        <authorList>
            <person name="Devillers H."/>
        </authorList>
    </citation>
    <scope>NUCLEOTIDE SEQUENCE [LARGE SCALE GENOMIC DNA]</scope>
    <source>
        <strain evidence="2">CBS 11717</strain>
    </source>
</reference>
<feature type="compositionally biased region" description="Basic and acidic residues" evidence="1">
    <location>
        <begin position="39"/>
        <end position="51"/>
    </location>
</feature>
<evidence type="ECO:0000256" key="1">
    <source>
        <dbReference type="SAM" id="MobiDB-lite"/>
    </source>
</evidence>
<evidence type="ECO:0000313" key="3">
    <source>
        <dbReference type="Proteomes" id="UP000191024"/>
    </source>
</evidence>
<keyword evidence="3" id="KW-1185">Reference proteome</keyword>
<feature type="compositionally biased region" description="Polar residues" evidence="1">
    <location>
        <begin position="79"/>
        <end position="90"/>
    </location>
</feature>